<feature type="chain" id="PRO_5006140050" description="Dihydrodipicolinate reductase" evidence="1">
    <location>
        <begin position="22"/>
        <end position="117"/>
    </location>
</feature>
<proteinExistence type="predicted"/>
<dbReference type="OrthoDB" id="7360198at2"/>
<dbReference type="STRING" id="154981.AKJ29_11765"/>
<sequence length="117" mass="12957">MGRIAVLLATIMLGNAQNAQAGDAFLPMRGDEIRAALTDARVVYSGKDQGRWQLFHADGRTLYVAGAESWGRWFVKEDQYCSSWPPASHVDCYDMLRAGDRVRFVGARGTIYEGGIK</sequence>
<feature type="signal peptide" evidence="1">
    <location>
        <begin position="1"/>
        <end position="21"/>
    </location>
</feature>
<evidence type="ECO:0000256" key="1">
    <source>
        <dbReference type="SAM" id="SignalP"/>
    </source>
</evidence>
<dbReference type="RefSeq" id="WP_055189605.1">
    <property type="nucleotide sequence ID" value="NZ_FPBS01000002.1"/>
</dbReference>
<name>A0A0P7IXB0_9RHOB</name>
<dbReference type="AlphaFoldDB" id="A0A0P7IXB0"/>
<dbReference type="Proteomes" id="UP000050471">
    <property type="component" value="Unassembled WGS sequence"/>
</dbReference>
<dbReference type="EMBL" id="LKBA01000006">
    <property type="protein sequence ID" value="KPN63344.1"/>
    <property type="molecule type" value="Genomic_DNA"/>
</dbReference>
<evidence type="ECO:0008006" key="4">
    <source>
        <dbReference type="Google" id="ProtNLM"/>
    </source>
</evidence>
<keyword evidence="1" id="KW-0732">Signal</keyword>
<comment type="caution">
    <text evidence="2">The sequence shown here is derived from an EMBL/GenBank/DDBJ whole genome shotgun (WGS) entry which is preliminary data.</text>
</comment>
<accession>A0A0P7IXB0</accession>
<evidence type="ECO:0000313" key="3">
    <source>
        <dbReference type="Proteomes" id="UP000050471"/>
    </source>
</evidence>
<keyword evidence="3" id="KW-1185">Reference proteome</keyword>
<reference evidence="2 3" key="1">
    <citation type="submission" date="2015-09" db="EMBL/GenBank/DDBJ databases">
        <title>Draft genome sequence of Aliiroseovarius crassostreae CV919-312TSm, the causative agent of Roseovarius Oyster Disease (formerly Juvenile Oyster Disease).</title>
        <authorList>
            <person name="Kessner L."/>
            <person name="Spinard E."/>
            <person name="Nelson D."/>
        </authorList>
    </citation>
    <scope>NUCLEOTIDE SEQUENCE [LARGE SCALE GENOMIC DNA]</scope>
    <source>
        <strain evidence="2 3">CV919-312</strain>
    </source>
</reference>
<evidence type="ECO:0000313" key="2">
    <source>
        <dbReference type="EMBL" id="KPN63344.1"/>
    </source>
</evidence>
<gene>
    <name evidence="2" type="ORF">AKJ29_11765</name>
</gene>
<protein>
    <recommendedName>
        <fullName evidence="4">Dihydrodipicolinate reductase</fullName>
    </recommendedName>
</protein>
<organism evidence="2 3">
    <name type="scientific">Aliiroseovarius crassostreae</name>
    <dbReference type="NCBI Taxonomy" id="154981"/>
    <lineage>
        <taxon>Bacteria</taxon>
        <taxon>Pseudomonadati</taxon>
        <taxon>Pseudomonadota</taxon>
        <taxon>Alphaproteobacteria</taxon>
        <taxon>Rhodobacterales</taxon>
        <taxon>Paracoccaceae</taxon>
        <taxon>Aliiroseovarius</taxon>
    </lineage>
</organism>